<gene>
    <name evidence="3" type="ordered locus">Acry_2843</name>
</gene>
<organism evidence="3 4">
    <name type="scientific">Acidiphilium cryptum (strain JF-5)</name>
    <dbReference type="NCBI Taxonomy" id="349163"/>
    <lineage>
        <taxon>Bacteria</taxon>
        <taxon>Pseudomonadati</taxon>
        <taxon>Pseudomonadota</taxon>
        <taxon>Alphaproteobacteria</taxon>
        <taxon>Acetobacterales</taxon>
        <taxon>Acidocellaceae</taxon>
        <taxon>Acidiphilium</taxon>
    </lineage>
</organism>
<protein>
    <recommendedName>
        <fullName evidence="2">Putative auto-transporter adhesin head GIN domain-containing protein</fullName>
    </recommendedName>
</protein>
<dbReference type="AlphaFoldDB" id="A5G2F1"/>
<evidence type="ECO:0000313" key="3">
    <source>
        <dbReference type="EMBL" id="ABQ32033.1"/>
    </source>
</evidence>
<proteinExistence type="predicted"/>
<accession>A5G2F1</accession>
<evidence type="ECO:0000259" key="2">
    <source>
        <dbReference type="Pfam" id="PF10988"/>
    </source>
</evidence>
<name>A5G2F1_ACICJ</name>
<dbReference type="InterPro" id="IPR021255">
    <property type="entry name" value="DUF2807"/>
</dbReference>
<dbReference type="RefSeq" id="WP_012040357.1">
    <property type="nucleotide sequence ID" value="NC_009484.1"/>
</dbReference>
<feature type="domain" description="Putative auto-transporter adhesin head GIN" evidence="2">
    <location>
        <begin position="36"/>
        <end position="198"/>
    </location>
</feature>
<feature type="signal peptide" evidence="1">
    <location>
        <begin position="1"/>
        <end position="18"/>
    </location>
</feature>
<dbReference type="Gene3D" id="2.160.20.120">
    <property type="match status" value="1"/>
</dbReference>
<dbReference type="Pfam" id="PF10988">
    <property type="entry name" value="DUF2807"/>
    <property type="match status" value="1"/>
</dbReference>
<evidence type="ECO:0000256" key="1">
    <source>
        <dbReference type="SAM" id="SignalP"/>
    </source>
</evidence>
<dbReference type="STRING" id="349163.Acry_2843"/>
<sequence>MKLRGFLAGVFVAAPLIAASGNAAMPTRTVSEHVGRFDAIVLHGRFRLNFTRGETRSVKLSGDPYLVENLSVSVKRGVLDIDRPSALDLPKNETVDVIITAPSLAALTTKGLVRADVRNLSGQTFDFINDGATAATLSGEVGKFRMISRGVASIDASQLRAANVTVLVRGQGNMRVFARESANITLYGEGKIEVLGHPKDHTFKTLAYGTVTLR</sequence>
<evidence type="ECO:0000313" key="4">
    <source>
        <dbReference type="Proteomes" id="UP000000245"/>
    </source>
</evidence>
<dbReference type="eggNOG" id="COG3595">
    <property type="taxonomic scope" value="Bacteria"/>
</dbReference>
<dbReference type="HOGENOM" id="CLU_1286447_0_0_5"/>
<dbReference type="Proteomes" id="UP000000245">
    <property type="component" value="Chromosome"/>
</dbReference>
<dbReference type="KEGG" id="acr:Acry_2843"/>
<keyword evidence="1" id="KW-0732">Signal</keyword>
<feature type="chain" id="PRO_5002681930" description="Putative auto-transporter adhesin head GIN domain-containing protein" evidence="1">
    <location>
        <begin position="19"/>
        <end position="214"/>
    </location>
</feature>
<keyword evidence="4" id="KW-1185">Reference proteome</keyword>
<dbReference type="EMBL" id="CP000697">
    <property type="protein sequence ID" value="ABQ32033.1"/>
    <property type="molecule type" value="Genomic_DNA"/>
</dbReference>
<reference evidence="3 4" key="1">
    <citation type="submission" date="2007-05" db="EMBL/GenBank/DDBJ databases">
        <title>Complete sequence of chromosome of Acidiphilium cryptum JF-5.</title>
        <authorList>
            <consortium name="US DOE Joint Genome Institute"/>
            <person name="Copeland A."/>
            <person name="Lucas S."/>
            <person name="Lapidus A."/>
            <person name="Barry K."/>
            <person name="Detter J.C."/>
            <person name="Glavina del Rio T."/>
            <person name="Hammon N."/>
            <person name="Israni S."/>
            <person name="Dalin E."/>
            <person name="Tice H."/>
            <person name="Pitluck S."/>
            <person name="Sims D."/>
            <person name="Brettin T."/>
            <person name="Bruce D."/>
            <person name="Han C."/>
            <person name="Schmutz J."/>
            <person name="Larimer F."/>
            <person name="Land M."/>
            <person name="Hauser L."/>
            <person name="Kyrpides N."/>
            <person name="Kim E."/>
            <person name="Magnuson T."/>
            <person name="Richardson P."/>
        </authorList>
    </citation>
    <scope>NUCLEOTIDE SEQUENCE [LARGE SCALE GENOMIC DNA]</scope>
    <source>
        <strain evidence="3 4">JF-5</strain>
    </source>
</reference>